<proteinExistence type="inferred from homology"/>
<feature type="region of interest" description="Disordered" evidence="2">
    <location>
        <begin position="178"/>
        <end position="203"/>
    </location>
</feature>
<dbReference type="AlphaFoldDB" id="A0A6P8YHL4"/>
<dbReference type="GO" id="GO:0003676">
    <property type="term" value="F:nucleic acid binding"/>
    <property type="evidence" value="ECO:0007669"/>
    <property type="project" value="InterPro"/>
</dbReference>
<protein>
    <submittedName>
        <fullName evidence="5">Ribosomal RNA-processing protein 7 homolog A</fullName>
    </submittedName>
</protein>
<gene>
    <name evidence="5" type="primary">LOC117642230</name>
</gene>
<dbReference type="InterPro" id="IPR012677">
    <property type="entry name" value="Nucleotide-bd_a/b_plait_sf"/>
</dbReference>
<dbReference type="PANTHER" id="PTHR13191:SF0">
    <property type="entry name" value="RIBOSOMAL RNA-PROCESSING PROTEIN 7 HOMOLOG A-RELATED"/>
    <property type="match status" value="1"/>
</dbReference>
<dbReference type="PANTHER" id="PTHR13191">
    <property type="entry name" value="RIBOSOMAL RNA PROCESSING PROTEIN 7-RELATED"/>
    <property type="match status" value="1"/>
</dbReference>
<dbReference type="InParanoid" id="A0A6P8YHL4"/>
<dbReference type="Gene3D" id="6.10.250.1770">
    <property type="match status" value="1"/>
</dbReference>
<sequence>MDKLKCPLGLTALYLKYSSESSGQHMIFVKQHAVRERHPDKPSDRTLFMLNIPPYCTEESLKFAWRECGAVKAVFFHSKPSASVPLVDESPFFPTHEVVKGFKVAYVVFEKPEGLMRALNWNQDQPLILSSSESPLLCGTSKWCTEYNARIPDVNAMKEDVDSYMAAYDKKVQKEIEKEKAEGEEDEDGWITVSKRGRNPGFARTENKTKKILANEDKKRSKKELLNIYSFQIREAKMKNLMTLRQKFEEDKKKIQMLKTARKFKPF</sequence>
<dbReference type="GO" id="GO:0006364">
    <property type="term" value="P:rRNA processing"/>
    <property type="evidence" value="ECO:0007669"/>
    <property type="project" value="TreeGrafter"/>
</dbReference>
<feature type="domain" description="Ribosomal RNA-processing protein 7 C-terminal" evidence="3">
    <location>
        <begin position="149"/>
        <end position="267"/>
    </location>
</feature>
<keyword evidence="4" id="KW-1185">Reference proteome</keyword>
<dbReference type="GO" id="GO:0000028">
    <property type="term" value="P:ribosomal small subunit assembly"/>
    <property type="evidence" value="ECO:0007669"/>
    <property type="project" value="TreeGrafter"/>
</dbReference>
<dbReference type="RefSeq" id="XP_034236081.1">
    <property type="nucleotide sequence ID" value="XM_034380190.1"/>
</dbReference>
<dbReference type="Pfam" id="PF12923">
    <property type="entry name" value="RRP7"/>
    <property type="match status" value="1"/>
</dbReference>
<accession>A0A6P8YHL4</accession>
<organism evidence="5">
    <name type="scientific">Thrips palmi</name>
    <name type="common">Melon thrips</name>
    <dbReference type="NCBI Taxonomy" id="161013"/>
    <lineage>
        <taxon>Eukaryota</taxon>
        <taxon>Metazoa</taxon>
        <taxon>Ecdysozoa</taxon>
        <taxon>Arthropoda</taxon>
        <taxon>Hexapoda</taxon>
        <taxon>Insecta</taxon>
        <taxon>Pterygota</taxon>
        <taxon>Neoptera</taxon>
        <taxon>Paraneoptera</taxon>
        <taxon>Thysanoptera</taxon>
        <taxon>Terebrantia</taxon>
        <taxon>Thripoidea</taxon>
        <taxon>Thripidae</taxon>
        <taxon>Thrips</taxon>
    </lineage>
</organism>
<evidence type="ECO:0000313" key="4">
    <source>
        <dbReference type="Proteomes" id="UP000515158"/>
    </source>
</evidence>
<name>A0A6P8YHL4_THRPL</name>
<evidence type="ECO:0000259" key="3">
    <source>
        <dbReference type="Pfam" id="PF12923"/>
    </source>
</evidence>
<dbReference type="GO" id="GO:0032545">
    <property type="term" value="C:CURI complex"/>
    <property type="evidence" value="ECO:0007669"/>
    <property type="project" value="TreeGrafter"/>
</dbReference>
<dbReference type="InterPro" id="IPR024326">
    <property type="entry name" value="RRP7_C"/>
</dbReference>
<dbReference type="InterPro" id="IPR034890">
    <property type="entry name" value="Rrp7A_RRM"/>
</dbReference>
<dbReference type="FunCoup" id="A0A6P8YHL4">
    <property type="interactions" value="1490"/>
</dbReference>
<evidence type="ECO:0000256" key="1">
    <source>
        <dbReference type="ARBA" id="ARBA00006110"/>
    </source>
</evidence>
<dbReference type="Proteomes" id="UP000515158">
    <property type="component" value="Unplaced"/>
</dbReference>
<dbReference type="Gene3D" id="3.30.70.330">
    <property type="match status" value="1"/>
</dbReference>
<evidence type="ECO:0000313" key="5">
    <source>
        <dbReference type="RefSeq" id="XP_034236081.1"/>
    </source>
</evidence>
<dbReference type="InterPro" id="IPR035979">
    <property type="entry name" value="RBD_domain_sf"/>
</dbReference>
<dbReference type="OrthoDB" id="5390at2759"/>
<dbReference type="InterPro" id="IPR040446">
    <property type="entry name" value="RRP7"/>
</dbReference>
<comment type="similarity">
    <text evidence="1">Belongs to the RRP7 family.</text>
</comment>
<dbReference type="GO" id="GO:0034456">
    <property type="term" value="C:UTP-C complex"/>
    <property type="evidence" value="ECO:0007669"/>
    <property type="project" value="TreeGrafter"/>
</dbReference>
<dbReference type="CDD" id="cd12951">
    <property type="entry name" value="RRP7_Rrp7A"/>
    <property type="match status" value="1"/>
</dbReference>
<evidence type="ECO:0000256" key="2">
    <source>
        <dbReference type="SAM" id="MobiDB-lite"/>
    </source>
</evidence>
<reference evidence="5" key="1">
    <citation type="submission" date="2025-08" db="UniProtKB">
        <authorList>
            <consortium name="RefSeq"/>
        </authorList>
    </citation>
    <scope>IDENTIFICATION</scope>
    <source>
        <tissue evidence="5">Total insect</tissue>
    </source>
</reference>
<dbReference type="KEGG" id="tpal:117642230"/>
<dbReference type="SUPFAM" id="SSF54928">
    <property type="entry name" value="RNA-binding domain, RBD"/>
    <property type="match status" value="1"/>
</dbReference>
<dbReference type="CDD" id="cd12294">
    <property type="entry name" value="RRM_Rrp7A"/>
    <property type="match status" value="1"/>
</dbReference>
<dbReference type="GeneID" id="117642230"/>